<name>A0A1H5QK76_9PSEU</name>
<dbReference type="SUPFAM" id="SSF47413">
    <property type="entry name" value="lambda repressor-like DNA-binding domains"/>
    <property type="match status" value="1"/>
</dbReference>
<dbReference type="CDD" id="cd00093">
    <property type="entry name" value="HTH_XRE"/>
    <property type="match status" value="1"/>
</dbReference>
<dbReference type="Pfam" id="PF13560">
    <property type="entry name" value="HTH_31"/>
    <property type="match status" value="1"/>
</dbReference>
<dbReference type="OrthoDB" id="5177725at2"/>
<dbReference type="EMBL" id="FNUJ01000003">
    <property type="protein sequence ID" value="SEF26572.1"/>
    <property type="molecule type" value="Genomic_DNA"/>
</dbReference>
<feature type="domain" description="HTH cro/C1-type" evidence="1">
    <location>
        <begin position="18"/>
        <end position="72"/>
    </location>
</feature>
<dbReference type="GO" id="GO:0003677">
    <property type="term" value="F:DNA binding"/>
    <property type="evidence" value="ECO:0007669"/>
    <property type="project" value="InterPro"/>
</dbReference>
<protein>
    <submittedName>
        <fullName evidence="2">Helix-turn-helix domain-containing protein</fullName>
    </submittedName>
</protein>
<dbReference type="AlphaFoldDB" id="A0A1H5QK76"/>
<dbReference type="Proteomes" id="UP000198878">
    <property type="component" value="Unassembled WGS sequence"/>
</dbReference>
<evidence type="ECO:0000313" key="2">
    <source>
        <dbReference type="EMBL" id="SEF26572.1"/>
    </source>
</evidence>
<evidence type="ECO:0000259" key="1">
    <source>
        <dbReference type="PROSITE" id="PS50943"/>
    </source>
</evidence>
<dbReference type="STRING" id="218821.SAMN05421837_103396"/>
<dbReference type="InterPro" id="IPR001387">
    <property type="entry name" value="Cro/C1-type_HTH"/>
</dbReference>
<organism evidence="2 3">
    <name type="scientific">Amycolatopsis pretoriensis</name>
    <dbReference type="NCBI Taxonomy" id="218821"/>
    <lineage>
        <taxon>Bacteria</taxon>
        <taxon>Bacillati</taxon>
        <taxon>Actinomycetota</taxon>
        <taxon>Actinomycetes</taxon>
        <taxon>Pseudonocardiales</taxon>
        <taxon>Pseudonocardiaceae</taxon>
        <taxon>Amycolatopsis</taxon>
    </lineage>
</organism>
<evidence type="ECO:0000313" key="3">
    <source>
        <dbReference type="Proteomes" id="UP000198878"/>
    </source>
</evidence>
<dbReference type="InterPro" id="IPR043917">
    <property type="entry name" value="DUF5753"/>
</dbReference>
<dbReference type="PROSITE" id="PS50943">
    <property type="entry name" value="HTH_CROC1"/>
    <property type="match status" value="1"/>
</dbReference>
<dbReference type="Pfam" id="PF19054">
    <property type="entry name" value="DUF5753"/>
    <property type="match status" value="1"/>
</dbReference>
<reference evidence="3" key="1">
    <citation type="submission" date="2016-10" db="EMBL/GenBank/DDBJ databases">
        <authorList>
            <person name="Varghese N."/>
            <person name="Submissions S."/>
        </authorList>
    </citation>
    <scope>NUCLEOTIDE SEQUENCE [LARGE SCALE GENOMIC DNA]</scope>
    <source>
        <strain evidence="3">DSM 44654</strain>
    </source>
</reference>
<dbReference type="RefSeq" id="WP_158104072.1">
    <property type="nucleotide sequence ID" value="NZ_FNUJ01000003.1"/>
</dbReference>
<sequence>MATELNPLAQQRRLRTRLRQARTHAGLTQRSVAEQLDWSTSKVIRIETGAVGVSTTDLRALLQLYGITEPDRVAELVEVAKAARRKAWWDEYRDSFNPKLVNFVASEAGASGIRHFQSLVVPGALQTADYARAVLQDFGSESELVERAVRMRLTRQEGIVAEGGPSAVFVLDESVLLRHVGGPGIMQAQIEHLQELDRLKHIAIKVRPFGAGVRDGMQVSFTIFDFDDGPEHVVYVNQPGEDVAVKNDADEVCHYIDLFAELDERASALSTFIGSRPQ</sequence>
<dbReference type="SMART" id="SM00530">
    <property type="entry name" value="HTH_XRE"/>
    <property type="match status" value="1"/>
</dbReference>
<dbReference type="Gene3D" id="1.10.260.40">
    <property type="entry name" value="lambda repressor-like DNA-binding domains"/>
    <property type="match status" value="1"/>
</dbReference>
<gene>
    <name evidence="2" type="ORF">SAMN05421837_103396</name>
</gene>
<keyword evidence="3" id="KW-1185">Reference proteome</keyword>
<proteinExistence type="predicted"/>
<dbReference type="InterPro" id="IPR010982">
    <property type="entry name" value="Lambda_DNA-bd_dom_sf"/>
</dbReference>
<accession>A0A1H5QK76</accession>